<dbReference type="EC" id="4.4.1.2" evidence="5"/>
<dbReference type="EMBL" id="CAATFA010000001">
    <property type="protein sequence ID" value="VNO60250.1"/>
    <property type="molecule type" value="Genomic_DNA"/>
</dbReference>
<dbReference type="InterPro" id="IPR000277">
    <property type="entry name" value="Cys/Met-Metab_PyrdxlP-dep_enz"/>
</dbReference>
<name>A0A4J1MJY7_STREE</name>
<dbReference type="GO" id="GO:0004124">
    <property type="term" value="F:cysteine synthase activity"/>
    <property type="evidence" value="ECO:0007669"/>
    <property type="project" value="TreeGrafter"/>
</dbReference>
<evidence type="ECO:0000256" key="3">
    <source>
        <dbReference type="ARBA" id="ARBA00022679"/>
    </source>
</evidence>
<comment type="catalytic activity">
    <reaction evidence="7">
        <text>L-homocysteine + H2O = 2-oxobutanoate + hydrogen sulfide + NH4(+) + H(+)</text>
        <dbReference type="Rhea" id="RHEA:14501"/>
        <dbReference type="ChEBI" id="CHEBI:15377"/>
        <dbReference type="ChEBI" id="CHEBI:15378"/>
        <dbReference type="ChEBI" id="CHEBI:16763"/>
        <dbReference type="ChEBI" id="CHEBI:28938"/>
        <dbReference type="ChEBI" id="CHEBI:29919"/>
        <dbReference type="ChEBI" id="CHEBI:58199"/>
        <dbReference type="EC" id="4.4.1.2"/>
    </reaction>
    <physiologicalReaction direction="left-to-right" evidence="7">
        <dbReference type="Rhea" id="RHEA:14502"/>
    </physiologicalReaction>
</comment>
<dbReference type="GO" id="GO:0019346">
    <property type="term" value="P:transsulfuration"/>
    <property type="evidence" value="ECO:0007669"/>
    <property type="project" value="InterPro"/>
</dbReference>
<dbReference type="CDD" id="cd00614">
    <property type="entry name" value="CGS_like"/>
    <property type="match status" value="1"/>
</dbReference>
<reference evidence="11" key="1">
    <citation type="submission" date="2019-04" db="EMBL/GenBank/DDBJ databases">
        <authorList>
            <consortium name="Pathogen Informatics"/>
        </authorList>
    </citation>
    <scope>NUCLEOTIDE SEQUENCE</scope>
    <source>
        <strain evidence="11">GPSC17</strain>
    </source>
</reference>
<dbReference type="PANTHER" id="PTHR43797:SF2">
    <property type="entry name" value="HOMOCYSTEINE_CYSTEINE SYNTHASE"/>
    <property type="match status" value="1"/>
</dbReference>
<keyword evidence="4 9" id="KW-0663">Pyridoxal phosphate</keyword>
<evidence type="ECO:0000256" key="7">
    <source>
        <dbReference type="ARBA" id="ARBA00048780"/>
    </source>
</evidence>
<evidence type="ECO:0000313" key="11">
    <source>
        <dbReference type="EMBL" id="VNO60250.1"/>
    </source>
</evidence>
<evidence type="ECO:0000256" key="6">
    <source>
        <dbReference type="ARBA" id="ARBA00047199"/>
    </source>
</evidence>
<keyword evidence="3 11" id="KW-0808">Transferase</keyword>
<evidence type="ECO:0000256" key="1">
    <source>
        <dbReference type="ARBA" id="ARBA00001933"/>
    </source>
</evidence>
<accession>A0A4J1MJY7</accession>
<dbReference type="PANTHER" id="PTHR43797">
    <property type="entry name" value="HOMOCYSTEINE/CYSTEINE SYNTHASE"/>
    <property type="match status" value="1"/>
</dbReference>
<dbReference type="GO" id="GO:0030170">
    <property type="term" value="F:pyridoxal phosphate binding"/>
    <property type="evidence" value="ECO:0007669"/>
    <property type="project" value="InterPro"/>
</dbReference>
<protein>
    <recommendedName>
        <fullName evidence="5">homocysteine desulfhydrase</fullName>
        <ecNumber evidence="5">4.4.1.2</ecNumber>
    </recommendedName>
    <alternativeName>
        <fullName evidence="6">Homocysteine desulfhydrase</fullName>
    </alternativeName>
</protein>
<dbReference type="GO" id="GO:0006535">
    <property type="term" value="P:cysteine biosynthetic process from serine"/>
    <property type="evidence" value="ECO:0007669"/>
    <property type="project" value="TreeGrafter"/>
</dbReference>
<dbReference type="GO" id="GO:0071269">
    <property type="term" value="P:L-homocysteine biosynthetic process"/>
    <property type="evidence" value="ECO:0007669"/>
    <property type="project" value="TreeGrafter"/>
</dbReference>
<dbReference type="GO" id="GO:0047982">
    <property type="term" value="F:homocysteine desulfhydrase activity"/>
    <property type="evidence" value="ECO:0007669"/>
    <property type="project" value="UniProtKB-EC"/>
</dbReference>
<dbReference type="AlphaFoldDB" id="A0A4J1MJY7"/>
<feature type="modified residue" description="N6-(pyridoxal phosphate)lysine" evidence="9">
    <location>
        <position position="153"/>
    </location>
</feature>
<sequence length="371" mass="40325">MRKPGNIYTRITNPTTAALEGGVEALATASGMTAVTYTILALAHAGDHVVAASTIYGGTFNLLKEPLPRYGITTTFVDVDNLEEVEEAIKDNTKLVLIETLGNPLINIPDLEKLAEIAHKHQISLVSDNTFATPYLINVFSHGVDIAIHSVTKFIGGHGTTIGGIIVDSGRFDWTASGKFPQFVDEGPSCHNLSYTRDVGAAAFIIAVRVQLLRDTGAALSPFNAFLLLQRLETLSLRVERHVQNAETIVDFLVNHPKVEKVNYPKLADSPYYALAEKYLPKGVGSIFTFHVKGDEEEARKVIDNLEIFSDLANAADVKSLVVHPATITHGQLSEKDLEAAGVTPNQIHLSIGLENVEDLIEDLRLALEKI</sequence>
<evidence type="ECO:0000256" key="4">
    <source>
        <dbReference type="ARBA" id="ARBA00022898"/>
    </source>
</evidence>
<evidence type="ECO:0000256" key="9">
    <source>
        <dbReference type="PIRSR" id="PIRSR001434-2"/>
    </source>
</evidence>
<dbReference type="InterPro" id="IPR015424">
    <property type="entry name" value="PyrdxlP-dep_Trfase"/>
</dbReference>
<dbReference type="Gene3D" id="3.90.1150.10">
    <property type="entry name" value="Aspartate Aminotransferase, domain 1"/>
    <property type="match status" value="1"/>
</dbReference>
<dbReference type="FunFam" id="3.40.640.10:FF:000046">
    <property type="entry name" value="Cystathionine gamma-lyase"/>
    <property type="match status" value="1"/>
</dbReference>
<dbReference type="PIRSF" id="PIRSF001434">
    <property type="entry name" value="CGS"/>
    <property type="match status" value="1"/>
</dbReference>
<dbReference type="GO" id="GO:0003961">
    <property type="term" value="F:O-acetylhomoserine aminocarboxypropyltransferase activity"/>
    <property type="evidence" value="ECO:0007669"/>
    <property type="project" value="TreeGrafter"/>
</dbReference>
<dbReference type="NCBIfam" id="TIGR01326">
    <property type="entry name" value="OAH_OAS_sulfhy"/>
    <property type="match status" value="1"/>
</dbReference>
<evidence type="ECO:0000256" key="2">
    <source>
        <dbReference type="ARBA" id="ARBA00009077"/>
    </source>
</evidence>
<dbReference type="InterPro" id="IPR015422">
    <property type="entry name" value="PyrdxlP-dep_Trfase_small"/>
</dbReference>
<organism evidence="11">
    <name type="scientific">Streptococcus pneumoniae</name>
    <dbReference type="NCBI Taxonomy" id="1313"/>
    <lineage>
        <taxon>Bacteria</taxon>
        <taxon>Bacillati</taxon>
        <taxon>Bacillota</taxon>
        <taxon>Bacilli</taxon>
        <taxon>Lactobacillales</taxon>
        <taxon>Streptococcaceae</taxon>
        <taxon>Streptococcus</taxon>
    </lineage>
</organism>
<proteinExistence type="inferred from homology"/>
<dbReference type="GO" id="GO:0005737">
    <property type="term" value="C:cytoplasm"/>
    <property type="evidence" value="ECO:0007669"/>
    <property type="project" value="TreeGrafter"/>
</dbReference>
<dbReference type="GO" id="GO:0018826">
    <property type="term" value="F:methionine gamma-lyase activity"/>
    <property type="evidence" value="ECO:0007669"/>
    <property type="project" value="UniProtKB-EC"/>
</dbReference>
<dbReference type="SUPFAM" id="SSF53383">
    <property type="entry name" value="PLP-dependent transferases"/>
    <property type="match status" value="1"/>
</dbReference>
<comment type="similarity">
    <text evidence="2 10">Belongs to the trans-sulfuration enzymes family.</text>
</comment>
<gene>
    <name evidence="11" type="primary">mdeA</name>
    <name evidence="11" type="ORF">SAMEA3208855_00191</name>
</gene>
<dbReference type="Gene3D" id="3.40.640.10">
    <property type="entry name" value="Type I PLP-dependent aspartate aminotransferase-like (Major domain)"/>
    <property type="match status" value="1"/>
</dbReference>
<comment type="cofactor">
    <cofactor evidence="1 10">
        <name>pyridoxal 5'-phosphate</name>
        <dbReference type="ChEBI" id="CHEBI:597326"/>
    </cofactor>
</comment>
<keyword evidence="11" id="KW-0456">Lyase</keyword>
<dbReference type="Pfam" id="PF01053">
    <property type="entry name" value="Cys_Met_Meta_PP"/>
    <property type="match status" value="1"/>
</dbReference>
<dbReference type="InterPro" id="IPR015421">
    <property type="entry name" value="PyrdxlP-dep_Trfase_major"/>
</dbReference>
<evidence type="ECO:0000256" key="8">
    <source>
        <dbReference type="ARBA" id="ARBA00052699"/>
    </source>
</evidence>
<dbReference type="InterPro" id="IPR006235">
    <property type="entry name" value="OAc-hSer/O-AcSer_sulfhydrylase"/>
</dbReference>
<evidence type="ECO:0000256" key="5">
    <source>
        <dbReference type="ARBA" id="ARBA00047175"/>
    </source>
</evidence>
<comment type="catalytic activity">
    <reaction evidence="8">
        <text>L-methionine + H2O = methanethiol + 2-oxobutanoate + NH4(+)</text>
        <dbReference type="Rhea" id="RHEA:23800"/>
        <dbReference type="ChEBI" id="CHEBI:15377"/>
        <dbReference type="ChEBI" id="CHEBI:16007"/>
        <dbReference type="ChEBI" id="CHEBI:16763"/>
        <dbReference type="ChEBI" id="CHEBI:28938"/>
        <dbReference type="ChEBI" id="CHEBI:57844"/>
        <dbReference type="EC" id="4.4.1.11"/>
    </reaction>
    <physiologicalReaction direction="left-to-right" evidence="8">
        <dbReference type="Rhea" id="RHEA:23801"/>
    </physiologicalReaction>
</comment>
<evidence type="ECO:0000256" key="10">
    <source>
        <dbReference type="RuleBase" id="RU362118"/>
    </source>
</evidence>